<proteinExistence type="predicted"/>
<feature type="domain" description="Plastocyanin-like" evidence="4">
    <location>
        <begin position="384"/>
        <end position="477"/>
    </location>
</feature>
<keyword evidence="2" id="KW-0560">Oxidoreductase</keyword>
<evidence type="ECO:0000313" key="6">
    <source>
        <dbReference type="EMBL" id="MDJ1158683.1"/>
    </source>
</evidence>
<dbReference type="InterPro" id="IPR006311">
    <property type="entry name" value="TAT_signal"/>
</dbReference>
<name>A0ABT7AH48_9HYPH</name>
<dbReference type="PROSITE" id="PS51318">
    <property type="entry name" value="TAT"/>
    <property type="match status" value="1"/>
</dbReference>
<evidence type="ECO:0000259" key="4">
    <source>
        <dbReference type="Pfam" id="PF07731"/>
    </source>
</evidence>
<keyword evidence="7" id="KW-1185">Reference proteome</keyword>
<evidence type="ECO:0000256" key="1">
    <source>
        <dbReference type="ARBA" id="ARBA00022723"/>
    </source>
</evidence>
<sequence length="478" mass="52503">MVTSLGSAPSRRSVMIAGAGLMLAAAMPRRARAASAGTVERRLVAAPARLPLVGRGHPDTDVWSYDGSVPGPEVRLRQGERLKVTVENRLPQPTTIHWHGVRVPNAMDGVPYLTQKAIEPGTTFTYEFDLLDAGTFWYHPHHQSSEQVGRGLSGPLIVEERDPVAVDRDVVWMLGDWRLNRDASISDDFGNLHDVMHAGRLGNTVTVNGRIRESFALRAGERLRLRLVNAANARIFGLVFEGHDPQIIALDGQPVDPHAPDGNRVVLGPAQRIDLILDATAKPGARFRVLDTFYEGLEYRLLDLVYGSEPPLRDRPLDAPMRLRDNPLAEPDLAAAERHEVAFSGGMMGSMSGAIVDGERLSMAAMMRRGLGWTLNGVAAGEHSSKALFTIGRGRSCVLALANDTAWHHPIHLHGHNFRVISRDGRPTRRREWLDTLLMAPRERAEVAFVADNPGDWMIHCHVLEHQAGGMSGVIRVA</sequence>
<dbReference type="Gene3D" id="2.60.40.420">
    <property type="entry name" value="Cupredoxins - blue copper proteins"/>
    <property type="match status" value="3"/>
</dbReference>
<protein>
    <submittedName>
        <fullName evidence="6">Multicopper oxidase family protein</fullName>
    </submittedName>
</protein>
<comment type="caution">
    <text evidence="6">The sequence shown here is derived from an EMBL/GenBank/DDBJ whole genome shotgun (WGS) entry which is preliminary data.</text>
</comment>
<dbReference type="InterPro" id="IPR045087">
    <property type="entry name" value="Cu-oxidase_fam"/>
</dbReference>
<dbReference type="PROSITE" id="PS00080">
    <property type="entry name" value="MULTICOPPER_OXIDASE2"/>
    <property type="match status" value="1"/>
</dbReference>
<dbReference type="PANTHER" id="PTHR11709:SF2">
    <property type="entry name" value="MULTICOPPER OXIDASE LPR1"/>
    <property type="match status" value="1"/>
</dbReference>
<dbReference type="InterPro" id="IPR011707">
    <property type="entry name" value="Cu-oxidase-like_N"/>
</dbReference>
<accession>A0ABT7AH48</accession>
<feature type="domain" description="Plastocyanin-like" evidence="3">
    <location>
        <begin position="169"/>
        <end position="284"/>
    </location>
</feature>
<evidence type="ECO:0000313" key="7">
    <source>
        <dbReference type="Proteomes" id="UP001321492"/>
    </source>
</evidence>
<reference evidence="6 7" key="1">
    <citation type="submission" date="2023-05" db="EMBL/GenBank/DDBJ databases">
        <title>Chelatococcus sp. nov., a moderately thermophilic bacterium isolated from hot spring microbial mat.</title>
        <authorList>
            <person name="Hu C.-J."/>
            <person name="Li W.-J."/>
        </authorList>
    </citation>
    <scope>NUCLEOTIDE SEQUENCE [LARGE SCALE GENOMIC DNA]</scope>
    <source>
        <strain evidence="6 7">SYSU G07232</strain>
    </source>
</reference>
<keyword evidence="1" id="KW-0479">Metal-binding</keyword>
<dbReference type="Proteomes" id="UP001321492">
    <property type="component" value="Unassembled WGS sequence"/>
</dbReference>
<feature type="domain" description="Plastocyanin-like" evidence="5">
    <location>
        <begin position="57"/>
        <end position="161"/>
    </location>
</feature>
<evidence type="ECO:0000256" key="2">
    <source>
        <dbReference type="ARBA" id="ARBA00023002"/>
    </source>
</evidence>
<dbReference type="InterPro" id="IPR002355">
    <property type="entry name" value="Cu_oxidase_Cu_BS"/>
</dbReference>
<dbReference type="CDD" id="cd13885">
    <property type="entry name" value="CuRO_2_CumA_like"/>
    <property type="match status" value="1"/>
</dbReference>
<dbReference type="PROSITE" id="PS00079">
    <property type="entry name" value="MULTICOPPER_OXIDASE1"/>
    <property type="match status" value="1"/>
</dbReference>
<dbReference type="EMBL" id="JASJEV010000006">
    <property type="protein sequence ID" value="MDJ1158683.1"/>
    <property type="molecule type" value="Genomic_DNA"/>
</dbReference>
<dbReference type="InterPro" id="IPR011706">
    <property type="entry name" value="Cu-oxidase_C"/>
</dbReference>
<dbReference type="Pfam" id="PF07732">
    <property type="entry name" value="Cu-oxidase_3"/>
    <property type="match status" value="1"/>
</dbReference>
<dbReference type="InterPro" id="IPR033138">
    <property type="entry name" value="Cu_oxidase_CS"/>
</dbReference>
<dbReference type="InterPro" id="IPR001117">
    <property type="entry name" value="Cu-oxidase_2nd"/>
</dbReference>
<dbReference type="Pfam" id="PF00394">
    <property type="entry name" value="Cu-oxidase"/>
    <property type="match status" value="1"/>
</dbReference>
<organism evidence="6 7">
    <name type="scientific">Chelatococcus albus</name>
    <dbReference type="NCBI Taxonomy" id="3047466"/>
    <lineage>
        <taxon>Bacteria</taxon>
        <taxon>Pseudomonadati</taxon>
        <taxon>Pseudomonadota</taxon>
        <taxon>Alphaproteobacteria</taxon>
        <taxon>Hyphomicrobiales</taxon>
        <taxon>Chelatococcaceae</taxon>
        <taxon>Chelatococcus</taxon>
    </lineage>
</organism>
<dbReference type="RefSeq" id="WP_283740684.1">
    <property type="nucleotide sequence ID" value="NZ_JASJEV010000006.1"/>
</dbReference>
<evidence type="ECO:0000259" key="5">
    <source>
        <dbReference type="Pfam" id="PF07732"/>
    </source>
</evidence>
<gene>
    <name evidence="6" type="ORF">QNA08_10610</name>
</gene>
<dbReference type="InterPro" id="IPR008972">
    <property type="entry name" value="Cupredoxin"/>
</dbReference>
<dbReference type="SUPFAM" id="SSF49503">
    <property type="entry name" value="Cupredoxins"/>
    <property type="match status" value="3"/>
</dbReference>
<evidence type="ECO:0000259" key="3">
    <source>
        <dbReference type="Pfam" id="PF00394"/>
    </source>
</evidence>
<dbReference type="CDD" id="cd13861">
    <property type="entry name" value="CuRO_1_CumA_like"/>
    <property type="match status" value="1"/>
</dbReference>
<dbReference type="PANTHER" id="PTHR11709">
    <property type="entry name" value="MULTI-COPPER OXIDASE"/>
    <property type="match status" value="1"/>
</dbReference>
<dbReference type="Pfam" id="PF07731">
    <property type="entry name" value="Cu-oxidase_2"/>
    <property type="match status" value="1"/>
</dbReference>